<dbReference type="InterPro" id="IPR029000">
    <property type="entry name" value="Cyclophilin-like_dom_sf"/>
</dbReference>
<dbReference type="Pfam" id="PF00160">
    <property type="entry name" value="Pro_isomerase"/>
    <property type="match status" value="2"/>
</dbReference>
<dbReference type="SUPFAM" id="SSF50891">
    <property type="entry name" value="Cyclophilin-like"/>
    <property type="match status" value="2"/>
</dbReference>
<evidence type="ECO:0000259" key="4">
    <source>
        <dbReference type="PROSITE" id="PS50072"/>
    </source>
</evidence>
<evidence type="ECO:0000313" key="5">
    <source>
        <dbReference type="EMBL" id="XBG62159.1"/>
    </source>
</evidence>
<feature type="domain" description="PPIase cyclophilin-type" evidence="4">
    <location>
        <begin position="41"/>
        <end position="296"/>
    </location>
</feature>
<dbReference type="AlphaFoldDB" id="A0AAU7BW26"/>
<dbReference type="PANTHER" id="PTHR45625:SF4">
    <property type="entry name" value="PEPTIDYLPROLYL ISOMERASE DOMAIN AND WD REPEAT-CONTAINING PROTEIN 1"/>
    <property type="match status" value="1"/>
</dbReference>
<keyword evidence="3 5" id="KW-0413">Isomerase</keyword>
<keyword evidence="2" id="KW-0697">Rotamase</keyword>
<evidence type="ECO:0000256" key="3">
    <source>
        <dbReference type="ARBA" id="ARBA00023235"/>
    </source>
</evidence>
<evidence type="ECO:0000256" key="1">
    <source>
        <dbReference type="ARBA" id="ARBA00013194"/>
    </source>
</evidence>
<dbReference type="RefSeq" id="WP_347925188.1">
    <property type="nucleotide sequence ID" value="NZ_CP157199.1"/>
</dbReference>
<dbReference type="EC" id="5.2.1.8" evidence="1"/>
<accession>A0AAU7BW26</accession>
<dbReference type="Gene3D" id="2.40.100.10">
    <property type="entry name" value="Cyclophilin-like"/>
    <property type="match status" value="2"/>
</dbReference>
<dbReference type="InterPro" id="IPR044666">
    <property type="entry name" value="Cyclophilin_A-like"/>
</dbReference>
<reference evidence="5" key="1">
    <citation type="submission" date="2024-05" db="EMBL/GenBank/DDBJ databases">
        <title>Pontimicrobium maritimus sp. nov., isolated form sea water.</title>
        <authorList>
            <person name="Muhammad N."/>
            <person name="Vuong T.Q."/>
            <person name="Han H.L."/>
            <person name="Kim S.-G."/>
        </authorList>
    </citation>
    <scope>NUCLEOTIDE SEQUENCE</scope>
    <source>
        <strain evidence="5">SW4</strain>
    </source>
</reference>
<organism evidence="5">
    <name type="scientific">Pontimicrobium sp. SW4</name>
    <dbReference type="NCBI Taxonomy" id="3153519"/>
    <lineage>
        <taxon>Bacteria</taxon>
        <taxon>Pseudomonadati</taxon>
        <taxon>Bacteroidota</taxon>
        <taxon>Flavobacteriia</taxon>
        <taxon>Flavobacteriales</taxon>
        <taxon>Flavobacteriaceae</taxon>
        <taxon>Pontimicrobium</taxon>
    </lineage>
</organism>
<dbReference type="GO" id="GO:0003755">
    <property type="term" value="F:peptidyl-prolyl cis-trans isomerase activity"/>
    <property type="evidence" value="ECO:0007669"/>
    <property type="project" value="UniProtKB-KW"/>
</dbReference>
<name>A0AAU7BW26_9FLAO</name>
<dbReference type="CDD" id="cd00317">
    <property type="entry name" value="cyclophilin"/>
    <property type="match status" value="1"/>
</dbReference>
<protein>
    <recommendedName>
        <fullName evidence="1">peptidylprolyl isomerase</fullName>
        <ecNumber evidence="1">5.2.1.8</ecNumber>
    </recommendedName>
</protein>
<proteinExistence type="predicted"/>
<dbReference type="PROSITE" id="PS50072">
    <property type="entry name" value="CSA_PPIASE_2"/>
    <property type="match status" value="1"/>
</dbReference>
<gene>
    <name evidence="5" type="ORF">ABGB03_04485</name>
</gene>
<dbReference type="PROSITE" id="PS51257">
    <property type="entry name" value="PROKAR_LIPOPROTEIN"/>
    <property type="match status" value="1"/>
</dbReference>
<evidence type="ECO:0000256" key="2">
    <source>
        <dbReference type="ARBA" id="ARBA00023110"/>
    </source>
</evidence>
<dbReference type="PANTHER" id="PTHR45625">
    <property type="entry name" value="PEPTIDYL-PROLYL CIS-TRANS ISOMERASE-RELATED"/>
    <property type="match status" value="1"/>
</dbReference>
<dbReference type="InterPro" id="IPR002130">
    <property type="entry name" value="Cyclophilin-type_PPIase_dom"/>
</dbReference>
<dbReference type="EMBL" id="CP157199">
    <property type="protein sequence ID" value="XBG62159.1"/>
    <property type="molecule type" value="Genomic_DNA"/>
</dbReference>
<sequence>MKTYIKYITSCFLLAFLLSCDKEIEEGVMKSDLSKDVEMITDLGTIILRLSDDTPIHRNNFIKLVNEKYYDSIAFHRVIKDFVIQAGNPTSKPSKTYNGGGDTELNYTIEAEIKPNLFHKRGALAAARSGGISNPDLLSSGLQFYIVQRGTYNDSTLNIQEKRVNEQIAYKTIINSPKIRSKIDEYTKFSKELRQKEKKNLTKEDTLKIEALRDKINLYNIDSLVDIEVQKMKKYVYPEAHREVYKTIGGTPHLDQNYTVFGEVIEGMSIVDSIAKVQTNNGGKPINDIRIITARMIKRQ</sequence>